<sequence length="56" mass="6380">MKMQELSYKPYGVGSWTHVTVSEDVAQALAHEYLTYGWEVRIDNIPLKNELIGKAV</sequence>
<accession>A0ABT8CMC2</accession>
<dbReference type="EMBL" id="JAUFQY010000002">
    <property type="protein sequence ID" value="MDN3702574.1"/>
    <property type="molecule type" value="Genomic_DNA"/>
</dbReference>
<evidence type="ECO:0000313" key="2">
    <source>
        <dbReference type="Proteomes" id="UP001223712"/>
    </source>
</evidence>
<protein>
    <submittedName>
        <fullName evidence="1">Uncharacterized protein</fullName>
    </submittedName>
</protein>
<gene>
    <name evidence="1" type="ORF">QWY96_19655</name>
</gene>
<evidence type="ECO:0000313" key="1">
    <source>
        <dbReference type="EMBL" id="MDN3702574.1"/>
    </source>
</evidence>
<organism evidence="1 2">
    <name type="scientific">Vibrio artabrorum</name>
    <dbReference type="NCBI Taxonomy" id="446374"/>
    <lineage>
        <taxon>Bacteria</taxon>
        <taxon>Pseudomonadati</taxon>
        <taxon>Pseudomonadota</taxon>
        <taxon>Gammaproteobacteria</taxon>
        <taxon>Vibrionales</taxon>
        <taxon>Vibrionaceae</taxon>
        <taxon>Vibrio</taxon>
    </lineage>
</organism>
<dbReference type="Proteomes" id="UP001223712">
    <property type="component" value="Unassembled WGS sequence"/>
</dbReference>
<keyword evidence="2" id="KW-1185">Reference proteome</keyword>
<name>A0ABT8CMC2_9VIBR</name>
<comment type="caution">
    <text evidence="1">The sequence shown here is derived from an EMBL/GenBank/DDBJ whole genome shotgun (WGS) entry which is preliminary data.</text>
</comment>
<proteinExistence type="predicted"/>
<dbReference type="RefSeq" id="WP_261840502.1">
    <property type="nucleotide sequence ID" value="NZ_AP025459.1"/>
</dbReference>
<reference evidence="2" key="1">
    <citation type="journal article" date="2019" name="Int. J. Syst. Evol. Microbiol.">
        <title>The Global Catalogue of Microorganisms (GCM) 10K type strain sequencing project: providing services to taxonomists for standard genome sequencing and annotation.</title>
        <authorList>
            <consortium name="The Broad Institute Genomics Platform"/>
            <consortium name="The Broad Institute Genome Sequencing Center for Infectious Disease"/>
            <person name="Wu L."/>
            <person name="Ma J."/>
        </authorList>
    </citation>
    <scope>NUCLEOTIDE SEQUENCE [LARGE SCALE GENOMIC DNA]</scope>
    <source>
        <strain evidence="2">CECT 7226</strain>
    </source>
</reference>